<dbReference type="Proteomes" id="UP000037035">
    <property type="component" value="Unassembled WGS sequence"/>
</dbReference>
<name>A0A0L6UIF4_9BASI</name>
<dbReference type="Pfam" id="PF05699">
    <property type="entry name" value="Dimer_Tnp_hAT"/>
    <property type="match status" value="1"/>
</dbReference>
<feature type="non-terminal residue" evidence="2">
    <location>
        <position position="1"/>
    </location>
</feature>
<dbReference type="SUPFAM" id="SSF53098">
    <property type="entry name" value="Ribonuclease H-like"/>
    <property type="match status" value="1"/>
</dbReference>
<dbReference type="InterPro" id="IPR008906">
    <property type="entry name" value="HATC_C_dom"/>
</dbReference>
<dbReference type="InterPro" id="IPR012337">
    <property type="entry name" value="RNaseH-like_sf"/>
</dbReference>
<dbReference type="OrthoDB" id="1715602at2759"/>
<dbReference type="VEuPathDB" id="FungiDB:VP01_576g2"/>
<accession>A0A0L6UIF4</accession>
<dbReference type="GO" id="GO:0046983">
    <property type="term" value="F:protein dimerization activity"/>
    <property type="evidence" value="ECO:0007669"/>
    <property type="project" value="InterPro"/>
</dbReference>
<evidence type="ECO:0000259" key="1">
    <source>
        <dbReference type="Pfam" id="PF05699"/>
    </source>
</evidence>
<comment type="caution">
    <text evidence="2">The sequence shown here is derived from an EMBL/GenBank/DDBJ whole genome shotgun (WGS) entry which is preliminary data.</text>
</comment>
<feature type="domain" description="HAT C-terminal dimerisation" evidence="1">
    <location>
        <begin position="152"/>
        <end position="192"/>
    </location>
</feature>
<dbReference type="AlphaFoldDB" id="A0A0L6UIF4"/>
<keyword evidence="3" id="KW-1185">Reference proteome</keyword>
<protein>
    <recommendedName>
        <fullName evidence="1">HAT C-terminal dimerisation domain-containing protein</fullName>
    </recommendedName>
</protein>
<dbReference type="EMBL" id="LAVV01011018">
    <property type="protein sequence ID" value="KNZ48293.1"/>
    <property type="molecule type" value="Genomic_DNA"/>
</dbReference>
<gene>
    <name evidence="2" type="ORF">VP01_576g2</name>
</gene>
<evidence type="ECO:0000313" key="3">
    <source>
        <dbReference type="Proteomes" id="UP000037035"/>
    </source>
</evidence>
<organism evidence="2 3">
    <name type="scientific">Puccinia sorghi</name>
    <dbReference type="NCBI Taxonomy" id="27349"/>
    <lineage>
        <taxon>Eukaryota</taxon>
        <taxon>Fungi</taxon>
        <taxon>Dikarya</taxon>
        <taxon>Basidiomycota</taxon>
        <taxon>Pucciniomycotina</taxon>
        <taxon>Pucciniomycetes</taxon>
        <taxon>Pucciniales</taxon>
        <taxon>Pucciniaceae</taxon>
        <taxon>Puccinia</taxon>
    </lineage>
</organism>
<evidence type="ECO:0000313" key="2">
    <source>
        <dbReference type="EMBL" id="KNZ48293.1"/>
    </source>
</evidence>
<sequence>AKISKNPGLAFQGTLLLENEATKMLCVSKYPTLNTTLLVYTFLIQHLYSAFQSLYDQAQIKQPANQMIQNIYQYLHDALKKPAYICSMILDPKFKITFWKNHEPFIFQHSNLRVFTEIFQTVSKTTTISHWKSKSFFSLALYQPLREIDGMQGFHVLSYLATQQKGFPNLSLMAFQYLSIPATSVASGQVFQRML</sequence>
<proteinExistence type="predicted"/>
<reference evidence="2 3" key="1">
    <citation type="submission" date="2015-08" db="EMBL/GenBank/DDBJ databases">
        <title>Next Generation Sequencing and Analysis of the Genome of Puccinia sorghi L Schw, the Causal Agent of Maize Common Rust.</title>
        <authorList>
            <person name="Rochi L."/>
            <person name="Burguener G."/>
            <person name="Darino M."/>
            <person name="Turjanski A."/>
            <person name="Kreff E."/>
            <person name="Dieguez M.J."/>
            <person name="Sacco F."/>
        </authorList>
    </citation>
    <scope>NUCLEOTIDE SEQUENCE [LARGE SCALE GENOMIC DNA]</scope>
    <source>
        <strain evidence="2 3">RO10H11247</strain>
    </source>
</reference>
<dbReference type="PANTHER" id="PTHR23272:SF190">
    <property type="entry name" value="ZINC FINGER, BED-TYPE-RELATED"/>
    <property type="match status" value="1"/>
</dbReference>
<dbReference type="PANTHER" id="PTHR23272">
    <property type="entry name" value="BED FINGER-RELATED"/>
    <property type="match status" value="1"/>
</dbReference>